<name>A0A371GTD7_MUCPR</name>
<protein>
    <recommendedName>
        <fullName evidence="3">Reverse transcriptase domain-containing protein</fullName>
    </recommendedName>
</protein>
<gene>
    <name evidence="1" type="ORF">CR513_23880</name>
</gene>
<proteinExistence type="predicted"/>
<dbReference type="EMBL" id="QJKJ01004524">
    <property type="protein sequence ID" value="RDX93812.1"/>
    <property type="molecule type" value="Genomic_DNA"/>
</dbReference>
<dbReference type="AlphaFoldDB" id="A0A371GTD7"/>
<evidence type="ECO:0000313" key="2">
    <source>
        <dbReference type="Proteomes" id="UP000257109"/>
    </source>
</evidence>
<reference evidence="1" key="1">
    <citation type="submission" date="2018-05" db="EMBL/GenBank/DDBJ databases">
        <title>Draft genome of Mucuna pruriens seed.</title>
        <authorList>
            <person name="Nnadi N.E."/>
            <person name="Vos R."/>
            <person name="Hasami M.H."/>
            <person name="Devisetty U.K."/>
            <person name="Aguiy J.C."/>
        </authorList>
    </citation>
    <scope>NUCLEOTIDE SEQUENCE [LARGE SCALE GENOMIC DNA]</scope>
    <source>
        <strain evidence="1">JCA_2017</strain>
    </source>
</reference>
<dbReference type="SUPFAM" id="SSF56672">
    <property type="entry name" value="DNA/RNA polymerases"/>
    <property type="match status" value="1"/>
</dbReference>
<keyword evidence="2" id="KW-1185">Reference proteome</keyword>
<evidence type="ECO:0008006" key="3">
    <source>
        <dbReference type="Google" id="ProtNLM"/>
    </source>
</evidence>
<comment type="caution">
    <text evidence="1">The sequence shown here is derived from an EMBL/GenBank/DDBJ whole genome shotgun (WGS) entry which is preliminary data.</text>
</comment>
<dbReference type="InterPro" id="IPR043502">
    <property type="entry name" value="DNA/RNA_pol_sf"/>
</dbReference>
<evidence type="ECO:0000313" key="1">
    <source>
        <dbReference type="EMBL" id="RDX93812.1"/>
    </source>
</evidence>
<dbReference type="Gene3D" id="3.30.70.270">
    <property type="match status" value="1"/>
</dbReference>
<dbReference type="InterPro" id="IPR043128">
    <property type="entry name" value="Rev_trsase/Diguanyl_cyclase"/>
</dbReference>
<dbReference type="Proteomes" id="UP000257109">
    <property type="component" value="Unassembled WGS sequence"/>
</dbReference>
<dbReference type="OrthoDB" id="10522669at2759"/>
<accession>A0A371GTD7</accession>
<sequence length="74" mass="8592">MTSIFSDLLQDCKEVFMDDFMVYADSFDACLENISKVLRRCSHLKLIAELKDEHTKNTFQVNGHKIKPFHEGLV</sequence>
<organism evidence="1 2">
    <name type="scientific">Mucuna pruriens</name>
    <name type="common">Velvet bean</name>
    <name type="synonym">Dolichos pruriens</name>
    <dbReference type="NCBI Taxonomy" id="157652"/>
    <lineage>
        <taxon>Eukaryota</taxon>
        <taxon>Viridiplantae</taxon>
        <taxon>Streptophyta</taxon>
        <taxon>Embryophyta</taxon>
        <taxon>Tracheophyta</taxon>
        <taxon>Spermatophyta</taxon>
        <taxon>Magnoliopsida</taxon>
        <taxon>eudicotyledons</taxon>
        <taxon>Gunneridae</taxon>
        <taxon>Pentapetalae</taxon>
        <taxon>rosids</taxon>
        <taxon>fabids</taxon>
        <taxon>Fabales</taxon>
        <taxon>Fabaceae</taxon>
        <taxon>Papilionoideae</taxon>
        <taxon>50 kb inversion clade</taxon>
        <taxon>NPAAA clade</taxon>
        <taxon>indigoferoid/millettioid clade</taxon>
        <taxon>Phaseoleae</taxon>
        <taxon>Mucuna</taxon>
    </lineage>
</organism>
<feature type="non-terminal residue" evidence="1">
    <location>
        <position position="1"/>
    </location>
</feature>